<evidence type="ECO:0000313" key="2">
    <source>
        <dbReference type="Proteomes" id="UP000007129"/>
    </source>
</evidence>
<proteinExistence type="predicted"/>
<evidence type="ECO:0000313" key="1">
    <source>
        <dbReference type="EMBL" id="EKG12543.1"/>
    </source>
</evidence>
<dbReference type="Proteomes" id="UP000007129">
    <property type="component" value="Unassembled WGS sequence"/>
</dbReference>
<name>K2RDD4_MACPH</name>
<dbReference type="AlphaFoldDB" id="K2RDD4"/>
<accession>K2RDD4</accession>
<dbReference type="VEuPathDB" id="FungiDB:MPH_10343"/>
<reference evidence="1 2" key="1">
    <citation type="journal article" date="2012" name="BMC Genomics">
        <title>Tools to kill: Genome of one of the most destructive plant pathogenic fungi Macrophomina phaseolina.</title>
        <authorList>
            <person name="Islam M.S."/>
            <person name="Haque M.S."/>
            <person name="Islam M.M."/>
            <person name="Emdad E.M."/>
            <person name="Halim A."/>
            <person name="Hossen Q.M.M."/>
            <person name="Hossain M.Z."/>
            <person name="Ahmed B."/>
            <person name="Rahim S."/>
            <person name="Rahman M.S."/>
            <person name="Alam M.M."/>
            <person name="Hou S."/>
            <person name="Wan X."/>
            <person name="Saito J.A."/>
            <person name="Alam M."/>
        </authorList>
    </citation>
    <scope>NUCLEOTIDE SEQUENCE [LARGE SCALE GENOMIC DNA]</scope>
    <source>
        <strain evidence="1 2">MS6</strain>
    </source>
</reference>
<sequence>MPREPTPSDPSSPNTDQHLQIIDDFAPLPPSSSPLQRKNEGLVALYAFFPASPAELLAIARACHGSLVASGAWAGAGPNAVTKNILRPAPHALRLSPADATVESVVAYHRDAILRSPGWRAFFDRENLAVAKTPAWRREGVSVVTVASAWLQSVRDAGEAYRRGWDEWVFRTAEVGSVLANLQLYNMGWDELTTMTSHQPEGREPDGRAGGRLANMLEEGEEEEMERAQELVRQFREREDLVAPW</sequence>
<dbReference type="OrthoDB" id="3936270at2759"/>
<gene>
    <name evidence="1" type="ORF">MPH_10343</name>
</gene>
<protein>
    <submittedName>
        <fullName evidence="1">Uncharacterized protein</fullName>
    </submittedName>
</protein>
<dbReference type="HOGENOM" id="CLU_1133772_0_0_1"/>
<comment type="caution">
    <text evidence="1">The sequence shown here is derived from an EMBL/GenBank/DDBJ whole genome shotgun (WGS) entry which is preliminary data.</text>
</comment>
<organism evidence="1 2">
    <name type="scientific">Macrophomina phaseolina (strain MS6)</name>
    <name type="common">Charcoal rot fungus</name>
    <dbReference type="NCBI Taxonomy" id="1126212"/>
    <lineage>
        <taxon>Eukaryota</taxon>
        <taxon>Fungi</taxon>
        <taxon>Dikarya</taxon>
        <taxon>Ascomycota</taxon>
        <taxon>Pezizomycotina</taxon>
        <taxon>Dothideomycetes</taxon>
        <taxon>Dothideomycetes incertae sedis</taxon>
        <taxon>Botryosphaeriales</taxon>
        <taxon>Botryosphaeriaceae</taxon>
        <taxon>Macrophomina</taxon>
    </lineage>
</organism>
<dbReference type="EMBL" id="AHHD01000448">
    <property type="protein sequence ID" value="EKG12543.1"/>
    <property type="molecule type" value="Genomic_DNA"/>
</dbReference>
<dbReference type="InParanoid" id="K2RDD4"/>